<name>A0A8T1S893_CHESE</name>
<protein>
    <submittedName>
        <fullName evidence="1">Uncharacterized protein</fullName>
    </submittedName>
</protein>
<dbReference type="EMBL" id="JAHGAV010000481">
    <property type="protein sequence ID" value="KAG6925080.1"/>
    <property type="molecule type" value="Genomic_DNA"/>
</dbReference>
<dbReference type="Proteomes" id="UP000765507">
    <property type="component" value="Unassembled WGS sequence"/>
</dbReference>
<accession>A0A8T1S893</accession>
<comment type="caution">
    <text evidence="1">The sequence shown here is derived from an EMBL/GenBank/DDBJ whole genome shotgun (WGS) entry which is preliminary data.</text>
</comment>
<evidence type="ECO:0000313" key="2">
    <source>
        <dbReference type="Proteomes" id="UP000765507"/>
    </source>
</evidence>
<proteinExistence type="predicted"/>
<dbReference type="AlphaFoldDB" id="A0A8T1S893"/>
<keyword evidence="2" id="KW-1185">Reference proteome</keyword>
<feature type="non-terminal residue" evidence="1">
    <location>
        <position position="1"/>
    </location>
</feature>
<evidence type="ECO:0000313" key="1">
    <source>
        <dbReference type="EMBL" id="KAG6925080.1"/>
    </source>
</evidence>
<sequence length="60" mass="6933">MRKYNVGYEFANLVKQLDETSAKYGMEISAEKTKLMTNKRDEISSHITVSGQELETVKQY</sequence>
<reference evidence="1 2" key="1">
    <citation type="journal article" date="2020" name="G3 (Bethesda)">
        <title>Draft Genome of the Common Snapping Turtle, Chelydra serpentina, a Model for Phenotypic Plasticity in Reptiles.</title>
        <authorList>
            <person name="Das D."/>
            <person name="Singh S.K."/>
            <person name="Bierstedt J."/>
            <person name="Erickson A."/>
            <person name="Galli G.L.J."/>
            <person name="Crossley D.A. 2nd"/>
            <person name="Rhen T."/>
        </authorList>
    </citation>
    <scope>NUCLEOTIDE SEQUENCE [LARGE SCALE GENOMIC DNA]</scope>
    <source>
        <strain evidence="1">KW</strain>
    </source>
</reference>
<gene>
    <name evidence="1" type="ORF">G0U57_015503</name>
</gene>
<dbReference type="OrthoDB" id="410104at2759"/>
<organism evidence="1 2">
    <name type="scientific">Chelydra serpentina</name>
    <name type="common">Snapping turtle</name>
    <name type="synonym">Testudo serpentina</name>
    <dbReference type="NCBI Taxonomy" id="8475"/>
    <lineage>
        <taxon>Eukaryota</taxon>
        <taxon>Metazoa</taxon>
        <taxon>Chordata</taxon>
        <taxon>Craniata</taxon>
        <taxon>Vertebrata</taxon>
        <taxon>Euteleostomi</taxon>
        <taxon>Archelosauria</taxon>
        <taxon>Testudinata</taxon>
        <taxon>Testudines</taxon>
        <taxon>Cryptodira</taxon>
        <taxon>Durocryptodira</taxon>
        <taxon>Americhelydia</taxon>
        <taxon>Chelydroidea</taxon>
        <taxon>Chelydridae</taxon>
        <taxon>Chelydra</taxon>
    </lineage>
</organism>